<feature type="region of interest" description="Disordered" evidence="9">
    <location>
        <begin position="1"/>
        <end position="56"/>
    </location>
</feature>
<dbReference type="Pfam" id="PF01068">
    <property type="entry name" value="DNA_ligase_A_M"/>
    <property type="match status" value="1"/>
</dbReference>
<dbReference type="PROSITE" id="PS00697">
    <property type="entry name" value="DNA_LIGASE_A1"/>
    <property type="match status" value="1"/>
</dbReference>
<keyword evidence="2 7" id="KW-0436">Ligase</keyword>
<dbReference type="InterPro" id="IPR012340">
    <property type="entry name" value="NA-bd_OB-fold"/>
</dbReference>
<dbReference type="PANTHER" id="PTHR45674">
    <property type="entry name" value="DNA LIGASE 1/3 FAMILY MEMBER"/>
    <property type="match status" value="1"/>
</dbReference>
<evidence type="ECO:0000256" key="1">
    <source>
        <dbReference type="ARBA" id="ARBA00007572"/>
    </source>
</evidence>
<dbReference type="NCBIfam" id="TIGR00574">
    <property type="entry name" value="dnl1"/>
    <property type="match status" value="1"/>
</dbReference>
<dbReference type="InterPro" id="IPR016059">
    <property type="entry name" value="DNA_ligase_ATP-dep_CS"/>
</dbReference>
<dbReference type="Gene3D" id="2.40.50.140">
    <property type="entry name" value="Nucleic acid-binding proteins"/>
    <property type="match status" value="1"/>
</dbReference>
<comment type="similarity">
    <text evidence="1 8">Belongs to the ATP-dependent DNA ligase family.</text>
</comment>
<dbReference type="InterPro" id="IPR012308">
    <property type="entry name" value="DNA_ligase_ATP-dep_N"/>
</dbReference>
<evidence type="ECO:0000256" key="4">
    <source>
        <dbReference type="ARBA" id="ARBA00022741"/>
    </source>
</evidence>
<feature type="compositionally biased region" description="Low complexity" evidence="9">
    <location>
        <begin position="30"/>
        <end position="41"/>
    </location>
</feature>
<dbReference type="SUPFAM" id="SSF56091">
    <property type="entry name" value="DNA ligase/mRNA capping enzyme, catalytic domain"/>
    <property type="match status" value="1"/>
</dbReference>
<feature type="compositionally biased region" description="Polar residues" evidence="9">
    <location>
        <begin position="1"/>
        <end position="11"/>
    </location>
</feature>
<dbReference type="InterPro" id="IPR050191">
    <property type="entry name" value="ATP-dep_DNA_ligase"/>
</dbReference>
<keyword evidence="7" id="KW-0234">DNA repair</keyword>
<keyword evidence="3" id="KW-0235">DNA replication</keyword>
<reference evidence="12" key="1">
    <citation type="submission" date="2024-04" db="EMBL/GenBank/DDBJ databases">
        <authorList>
            <person name="Shaw F."/>
            <person name="Minotto A."/>
        </authorList>
    </citation>
    <scope>NUCLEOTIDE SEQUENCE [LARGE SCALE GENOMIC DNA]</scope>
</reference>
<evidence type="ECO:0000259" key="10">
    <source>
        <dbReference type="PROSITE" id="PS50160"/>
    </source>
</evidence>
<dbReference type="SUPFAM" id="SSF117018">
    <property type="entry name" value="ATP-dependent DNA ligase DNA-binding domain"/>
    <property type="match status" value="1"/>
</dbReference>
<evidence type="ECO:0000256" key="5">
    <source>
        <dbReference type="ARBA" id="ARBA00022840"/>
    </source>
</evidence>
<protein>
    <recommendedName>
        <fullName evidence="7">DNA ligase</fullName>
        <ecNumber evidence="7">6.5.1.1</ecNumber>
    </recommendedName>
</protein>
<name>A0ABP1DIE7_9APHY</name>
<evidence type="ECO:0000256" key="2">
    <source>
        <dbReference type="ARBA" id="ARBA00022598"/>
    </source>
</evidence>
<dbReference type="CDD" id="cd07969">
    <property type="entry name" value="OBF_DNA_ligase_I"/>
    <property type="match status" value="1"/>
</dbReference>
<feature type="domain" description="ATP-dependent DNA ligase family profile" evidence="10">
    <location>
        <begin position="581"/>
        <end position="743"/>
    </location>
</feature>
<dbReference type="CDD" id="cd07900">
    <property type="entry name" value="Adenylation_DNA_ligase_I_Euk"/>
    <property type="match status" value="1"/>
</dbReference>
<dbReference type="Proteomes" id="UP001497453">
    <property type="component" value="Chromosome 4"/>
</dbReference>
<keyword evidence="12" id="KW-1185">Reference proteome</keyword>
<feature type="compositionally biased region" description="Polar residues" evidence="9">
    <location>
        <begin position="146"/>
        <end position="161"/>
    </location>
</feature>
<accession>A0ABP1DIE7</accession>
<dbReference type="EMBL" id="OZ037947">
    <property type="protein sequence ID" value="CAL1707613.1"/>
    <property type="molecule type" value="Genomic_DNA"/>
</dbReference>
<evidence type="ECO:0000313" key="12">
    <source>
        <dbReference type="Proteomes" id="UP001497453"/>
    </source>
</evidence>
<dbReference type="PANTHER" id="PTHR45674:SF9">
    <property type="entry name" value="DNA LIGASE 3"/>
    <property type="match status" value="1"/>
</dbReference>
<keyword evidence="7" id="KW-0227">DNA damage</keyword>
<dbReference type="Gene3D" id="3.30.1490.70">
    <property type="match status" value="1"/>
</dbReference>
<dbReference type="SUPFAM" id="SSF50249">
    <property type="entry name" value="Nucleic acid-binding proteins"/>
    <property type="match status" value="1"/>
</dbReference>
<dbReference type="PROSITE" id="PS50160">
    <property type="entry name" value="DNA_LIGASE_A3"/>
    <property type="match status" value="1"/>
</dbReference>
<dbReference type="Gene3D" id="1.10.3260.10">
    <property type="entry name" value="DNA ligase, ATP-dependent, N-terminal domain"/>
    <property type="match status" value="1"/>
</dbReference>
<keyword evidence="5 7" id="KW-0067">ATP-binding</keyword>
<organism evidence="11 12">
    <name type="scientific">Somion occarium</name>
    <dbReference type="NCBI Taxonomy" id="3059160"/>
    <lineage>
        <taxon>Eukaryota</taxon>
        <taxon>Fungi</taxon>
        <taxon>Dikarya</taxon>
        <taxon>Basidiomycota</taxon>
        <taxon>Agaricomycotina</taxon>
        <taxon>Agaricomycetes</taxon>
        <taxon>Polyporales</taxon>
        <taxon>Cerrenaceae</taxon>
        <taxon>Somion</taxon>
    </lineage>
</organism>
<comment type="catalytic activity">
    <reaction evidence="6 7">
        <text>ATP + (deoxyribonucleotide)n-3'-hydroxyl + 5'-phospho-(deoxyribonucleotide)m = (deoxyribonucleotide)n+m + AMP + diphosphate.</text>
        <dbReference type="EC" id="6.5.1.1"/>
    </reaction>
</comment>
<gene>
    <name evidence="11" type="ORF">GFSPODELE1_LOCUS6453</name>
</gene>
<dbReference type="InterPro" id="IPR012309">
    <property type="entry name" value="DNA_ligase_ATP-dep_C"/>
</dbReference>
<evidence type="ECO:0000256" key="9">
    <source>
        <dbReference type="SAM" id="MobiDB-lite"/>
    </source>
</evidence>
<proteinExistence type="inferred from homology"/>
<evidence type="ECO:0000256" key="7">
    <source>
        <dbReference type="RuleBase" id="RU000617"/>
    </source>
</evidence>
<dbReference type="InterPro" id="IPR012310">
    <property type="entry name" value="DNA_ligase_ATP-dep_cent"/>
</dbReference>
<feature type="region of interest" description="Disordered" evidence="9">
    <location>
        <begin position="142"/>
        <end position="161"/>
    </location>
</feature>
<dbReference type="Pfam" id="PF04675">
    <property type="entry name" value="DNA_ligase_A_N"/>
    <property type="match status" value="1"/>
</dbReference>
<dbReference type="EC" id="6.5.1.1" evidence="7"/>
<evidence type="ECO:0000256" key="6">
    <source>
        <dbReference type="ARBA" id="ARBA00034003"/>
    </source>
</evidence>
<evidence type="ECO:0000313" key="11">
    <source>
        <dbReference type="EMBL" id="CAL1707613.1"/>
    </source>
</evidence>
<evidence type="ECO:0000256" key="8">
    <source>
        <dbReference type="RuleBase" id="RU004196"/>
    </source>
</evidence>
<dbReference type="Pfam" id="PF04679">
    <property type="entry name" value="DNA_ligase_A_C"/>
    <property type="match status" value="1"/>
</dbReference>
<sequence length="894" mass="98489">MSKRSLASRSSVPRKKKTKLETHQQSRLDSFFNNSRQRSSSGPSNKGEAAASSGTTAAVTDDAFPLTAIARDEAYARLLADEDGLTLDVLLRLEAEASHKSPLPTTNGKPEVIDVDMLDDDEQPVAGPSNRAIEKSIADHRIESPPASSQPYKSTKPAFSSDSPNILPTYESLCIDPTAFDPGSLDWSPNSPIPYSFLAHTLSTLSATKSRIAILNILTNCLRCISRYHPPSLLPALYLLSNSLSPPYSPLELGLGYSIILKAIQQLSGLTSAALKRLYTVTGDPGDLAYEAKSNVRTLIPHPPLLITGVYESLLKIAFSRGQGAAKQKQAVVEKLLVAARGEEIRYLVRTLAQNLRVGAVRTSMLTALARAMVLTPPSQLEVSVPTDSPFHAADLLSAVKPLPSNAKKKVSDPARDELNEKFAQAEALVKKVYVQHPNYDHLAKALLEAGLDGLTERLPLTVGIPLLPTLGSPTRSLDEIYDRLGFLPFTAEFKYDGQRAQVHAAREDGSSSQIKLFSRHLEDMTDKYPDVCTLVETIFAQSPNIQSFILDAEIVAVDPVDGSLKTFQELSNRARKDVQLDDVKVTVCVFAFDIMYLNGEILLGKPFRERRSLLRSQFPPIIPQHKSAARFDHVRSCESEDGREAVEEFWQTAVNSRSEGLMIKLLDSGEILQEPTAKKDKVRRKPLPATYEPDKRTSAWLKLKKDYVIGLGDSLDLVPIGAWHGNGRKANWWSPILLAVWDPDAGKLVAVCKCMSGFTDTFYKALKERYPPDSETCAREPRWDPECDTGGLKPEFYFKPQEVWEIRGADVTISPVSMAAYGLVSKTRGLSLRFPRFIKEREDKGLEDASTPQFLARMWESQQGQGKDLGGVDEGELVDVIGDTDIEEESSGD</sequence>
<dbReference type="InterPro" id="IPR000977">
    <property type="entry name" value="DNA_ligase_ATP-dep"/>
</dbReference>
<dbReference type="Gene3D" id="3.30.470.30">
    <property type="entry name" value="DNA ligase/mRNA capping enzyme"/>
    <property type="match status" value="1"/>
</dbReference>
<evidence type="ECO:0000256" key="3">
    <source>
        <dbReference type="ARBA" id="ARBA00022705"/>
    </source>
</evidence>
<keyword evidence="4 7" id="KW-0547">Nucleotide-binding</keyword>
<dbReference type="InterPro" id="IPR036599">
    <property type="entry name" value="DNA_ligase_N_sf"/>
</dbReference>
<keyword evidence="7" id="KW-0233">DNA recombination</keyword>